<organism evidence="1 2">
    <name type="scientific">Bacteroides ovatus</name>
    <dbReference type="NCBI Taxonomy" id="28116"/>
    <lineage>
        <taxon>Bacteria</taxon>
        <taxon>Pseudomonadati</taxon>
        <taxon>Bacteroidota</taxon>
        <taxon>Bacteroidia</taxon>
        <taxon>Bacteroidales</taxon>
        <taxon>Bacteroidaceae</taxon>
        <taxon>Bacteroides</taxon>
    </lineage>
</organism>
<name>A0A5M5M4C4_BACOV</name>
<dbReference type="RefSeq" id="WP_004304691.1">
    <property type="nucleotide sequence ID" value="NZ_CABKQC010000004.1"/>
</dbReference>
<gene>
    <name evidence="1" type="ORF">F3B85_20725</name>
</gene>
<reference evidence="1 2" key="1">
    <citation type="journal article" date="2019" name="Nat. Med.">
        <title>A library of human gut bacterial isolates paired with longitudinal multiomics data enables mechanistic microbiome research.</title>
        <authorList>
            <person name="Poyet M."/>
            <person name="Groussin M."/>
            <person name="Gibbons S.M."/>
            <person name="Avila-Pacheco J."/>
            <person name="Jiang X."/>
            <person name="Kearney S.M."/>
            <person name="Perrotta A.R."/>
            <person name="Berdy B."/>
            <person name="Zhao S."/>
            <person name="Lieberman T.D."/>
            <person name="Swanson P.K."/>
            <person name="Smith M."/>
            <person name="Roesemann S."/>
            <person name="Alexander J.E."/>
            <person name="Rich S.A."/>
            <person name="Livny J."/>
            <person name="Vlamakis H."/>
            <person name="Clish C."/>
            <person name="Bullock K."/>
            <person name="Deik A."/>
            <person name="Scott J."/>
            <person name="Pierce K.A."/>
            <person name="Xavier R.J."/>
            <person name="Alm E.J."/>
        </authorList>
    </citation>
    <scope>NUCLEOTIDE SEQUENCE [LARGE SCALE GENOMIC DNA]</scope>
    <source>
        <strain evidence="1 2">BIOML-A41</strain>
    </source>
</reference>
<proteinExistence type="predicted"/>
<dbReference type="Pfam" id="PF17145">
    <property type="entry name" value="DUF5119"/>
    <property type="match status" value="1"/>
</dbReference>
<accession>A0A5M5M4C4</accession>
<dbReference type="EMBL" id="VWGP01000018">
    <property type="protein sequence ID" value="KAA4530819.1"/>
    <property type="molecule type" value="Genomic_DNA"/>
</dbReference>
<comment type="caution">
    <text evidence="1">The sequence shown here is derived from an EMBL/GenBank/DDBJ whole genome shotgun (WGS) entry which is preliminary data.</text>
</comment>
<evidence type="ECO:0000313" key="1">
    <source>
        <dbReference type="EMBL" id="KAA4530819.1"/>
    </source>
</evidence>
<protein>
    <submittedName>
        <fullName evidence="1">DUF5119 domain-containing protein</fullName>
    </submittedName>
</protein>
<sequence>MNKTRRYEYWFYMLVLTVFISCRKDLYYEHCKEVDLHLEITYSLDWHLPCDENWNEKWPAEWTVDWDRMLPRVPEGVRLHVFDYGDKTPISSHNFEHHGGRVAINSGRYDMLLYNNDTEGIIFENMHAVNEAVATTRTRTRSASYSNKYPDELTANVPDMLFAAFLSEQELVKNEDEDEDEDEETTYARMKVELAPRTWTYLIRYEFISGREYVSEARAYLSGMAGKVSLKDGHTDNDKVVTLLLDCYTCDYGVETIARSFGRSETAATHKLVLELKLMSGKVKMVEFDVTDQVSRQPQGGVIVVNGIVVTPEEGERPGGSGFDGDVNDWEENVDVDIPIS</sequence>
<dbReference type="AlphaFoldDB" id="A0A5M5M4C4"/>
<dbReference type="PROSITE" id="PS51257">
    <property type="entry name" value="PROKAR_LIPOPROTEIN"/>
    <property type="match status" value="1"/>
</dbReference>
<evidence type="ECO:0000313" key="2">
    <source>
        <dbReference type="Proteomes" id="UP000478493"/>
    </source>
</evidence>
<dbReference type="Proteomes" id="UP000478493">
    <property type="component" value="Unassembled WGS sequence"/>
</dbReference>
<dbReference type="InterPro" id="IPR033410">
    <property type="entry name" value="DUF5119"/>
</dbReference>